<protein>
    <recommendedName>
        <fullName evidence="4">Cell wall protein</fullName>
    </recommendedName>
</protein>
<dbReference type="AlphaFoldDB" id="A0A1J9PLP7"/>
<dbReference type="VEuPathDB" id="FungiDB:AJ78_02866"/>
<keyword evidence="3" id="KW-1185">Reference proteome</keyword>
<dbReference type="Proteomes" id="UP000182235">
    <property type="component" value="Unassembled WGS sequence"/>
</dbReference>
<evidence type="ECO:0000256" key="1">
    <source>
        <dbReference type="SAM" id="SignalP"/>
    </source>
</evidence>
<sequence>MRFITLISLLLFTVLVLANPEPAPAPAPAPEPKLGDDIGEKLQGIGEILSGEFLRQVQSVVRHVDTLLDDKSTKVTKNLLMTAGPAITPELLKKVSGLLDNGSKLLSSDFVDQIKNLIKKASKILWTLCSRPLGFKLLIERSRRKTRNGFQKPGDKSLKPNSSTLASTMIANTISVRTNDSGWMV</sequence>
<evidence type="ECO:0008006" key="4">
    <source>
        <dbReference type="Google" id="ProtNLM"/>
    </source>
</evidence>
<dbReference type="STRING" id="1447872.A0A1J9PLP7"/>
<feature type="chain" id="PRO_5012927507" description="Cell wall protein" evidence="1">
    <location>
        <begin position="19"/>
        <end position="185"/>
    </location>
</feature>
<reference evidence="2 3" key="1">
    <citation type="submission" date="2015-07" db="EMBL/GenBank/DDBJ databases">
        <title>Emmonsia species relationships and genome sequence.</title>
        <authorList>
            <consortium name="The Broad Institute Genomics Platform"/>
            <person name="Cuomo C.A."/>
            <person name="Munoz J.F."/>
            <person name="Imamovic A."/>
            <person name="Priest M.E."/>
            <person name="Young S."/>
            <person name="Clay O.K."/>
            <person name="McEwen J.G."/>
        </authorList>
    </citation>
    <scope>NUCLEOTIDE SEQUENCE [LARGE SCALE GENOMIC DNA]</scope>
    <source>
        <strain evidence="2 3">UAMH 9510</strain>
    </source>
</reference>
<proteinExistence type="predicted"/>
<gene>
    <name evidence="2" type="ORF">AJ78_02866</name>
</gene>
<accession>A0A1J9PLP7</accession>
<evidence type="ECO:0000313" key="2">
    <source>
        <dbReference type="EMBL" id="OJD17022.1"/>
    </source>
</evidence>
<dbReference type="OrthoDB" id="3438016at2759"/>
<feature type="signal peptide" evidence="1">
    <location>
        <begin position="1"/>
        <end position="18"/>
    </location>
</feature>
<name>A0A1J9PLP7_9EURO</name>
<evidence type="ECO:0000313" key="3">
    <source>
        <dbReference type="Proteomes" id="UP000182235"/>
    </source>
</evidence>
<organism evidence="2 3">
    <name type="scientific">Emergomyces pasteurianus Ep9510</name>
    <dbReference type="NCBI Taxonomy" id="1447872"/>
    <lineage>
        <taxon>Eukaryota</taxon>
        <taxon>Fungi</taxon>
        <taxon>Dikarya</taxon>
        <taxon>Ascomycota</taxon>
        <taxon>Pezizomycotina</taxon>
        <taxon>Eurotiomycetes</taxon>
        <taxon>Eurotiomycetidae</taxon>
        <taxon>Onygenales</taxon>
        <taxon>Ajellomycetaceae</taxon>
        <taxon>Emergomyces</taxon>
    </lineage>
</organism>
<dbReference type="EMBL" id="LGRN01000083">
    <property type="protein sequence ID" value="OJD17022.1"/>
    <property type="molecule type" value="Genomic_DNA"/>
</dbReference>
<comment type="caution">
    <text evidence="2">The sequence shown here is derived from an EMBL/GenBank/DDBJ whole genome shotgun (WGS) entry which is preliminary data.</text>
</comment>
<keyword evidence="1" id="KW-0732">Signal</keyword>